<proteinExistence type="inferred from homology"/>
<name>A0AA36JT76_9DINO</name>
<comment type="similarity">
    <text evidence="1">Belongs to the peptidase C1 family.</text>
</comment>
<sequence length="128" mass="14323">MFPPKMQQWRLSMLTIERNMRASLGTDENVDIDHAVVLVAYGGDGDNKYWTIKNSWGPTWGEKGYIRLKRHDDEGKHCGWDKTPSHGSLCADEEDKPEWVCGTCGVLFDTSHPVGSKVIGASEGDVDR</sequence>
<feature type="domain" description="Peptidase C1A papain C-terminal" evidence="3">
    <location>
        <begin position="29"/>
        <end position="85"/>
    </location>
</feature>
<dbReference type="SUPFAM" id="SSF54001">
    <property type="entry name" value="Cysteine proteinases"/>
    <property type="match status" value="1"/>
</dbReference>
<dbReference type="Proteomes" id="UP001178507">
    <property type="component" value="Unassembled WGS sequence"/>
</dbReference>
<organism evidence="4 5">
    <name type="scientific">Effrenium voratum</name>
    <dbReference type="NCBI Taxonomy" id="2562239"/>
    <lineage>
        <taxon>Eukaryota</taxon>
        <taxon>Sar</taxon>
        <taxon>Alveolata</taxon>
        <taxon>Dinophyceae</taxon>
        <taxon>Suessiales</taxon>
        <taxon>Symbiodiniaceae</taxon>
        <taxon>Effrenium</taxon>
    </lineage>
</organism>
<dbReference type="Gene3D" id="3.90.70.10">
    <property type="entry name" value="Cysteine proteinases"/>
    <property type="match status" value="1"/>
</dbReference>
<evidence type="ECO:0000259" key="3">
    <source>
        <dbReference type="Pfam" id="PF00112"/>
    </source>
</evidence>
<protein>
    <recommendedName>
        <fullName evidence="3">Peptidase C1A papain C-terminal domain-containing protein</fullName>
    </recommendedName>
</protein>
<dbReference type="PANTHER" id="PTHR12411">
    <property type="entry name" value="CYSTEINE PROTEASE FAMILY C1-RELATED"/>
    <property type="match status" value="1"/>
</dbReference>
<evidence type="ECO:0000313" key="4">
    <source>
        <dbReference type="EMBL" id="CAJ1411491.1"/>
    </source>
</evidence>
<comment type="caution">
    <text evidence="4">The sequence shown here is derived from an EMBL/GenBank/DDBJ whole genome shotgun (WGS) entry which is preliminary data.</text>
</comment>
<dbReference type="GO" id="GO:0006508">
    <property type="term" value="P:proteolysis"/>
    <property type="evidence" value="ECO:0007669"/>
    <property type="project" value="InterPro"/>
</dbReference>
<dbReference type="AlphaFoldDB" id="A0AA36JT76"/>
<keyword evidence="2" id="KW-0865">Zymogen</keyword>
<evidence type="ECO:0000313" key="5">
    <source>
        <dbReference type="Proteomes" id="UP001178507"/>
    </source>
</evidence>
<evidence type="ECO:0000256" key="1">
    <source>
        <dbReference type="ARBA" id="ARBA00008455"/>
    </source>
</evidence>
<dbReference type="EMBL" id="CAUJNA010003878">
    <property type="protein sequence ID" value="CAJ1411491.1"/>
    <property type="molecule type" value="Genomic_DNA"/>
</dbReference>
<gene>
    <name evidence="4" type="ORF">EVOR1521_LOCUS32045</name>
</gene>
<dbReference type="InterPro" id="IPR025661">
    <property type="entry name" value="Pept_asp_AS"/>
</dbReference>
<dbReference type="InterPro" id="IPR000668">
    <property type="entry name" value="Peptidase_C1A_C"/>
</dbReference>
<dbReference type="PROSITE" id="PS00640">
    <property type="entry name" value="THIOL_PROTEASE_ASN"/>
    <property type="match status" value="1"/>
</dbReference>
<dbReference type="InterPro" id="IPR013128">
    <property type="entry name" value="Peptidase_C1A"/>
</dbReference>
<evidence type="ECO:0000256" key="2">
    <source>
        <dbReference type="ARBA" id="ARBA00023145"/>
    </source>
</evidence>
<dbReference type="Pfam" id="PF00112">
    <property type="entry name" value="Peptidase_C1"/>
    <property type="match status" value="1"/>
</dbReference>
<dbReference type="GO" id="GO:0008234">
    <property type="term" value="F:cysteine-type peptidase activity"/>
    <property type="evidence" value="ECO:0007669"/>
    <property type="project" value="InterPro"/>
</dbReference>
<accession>A0AA36JT76</accession>
<dbReference type="InterPro" id="IPR038765">
    <property type="entry name" value="Papain-like_cys_pep_sf"/>
</dbReference>
<keyword evidence="5" id="KW-1185">Reference proteome</keyword>
<reference evidence="4" key="1">
    <citation type="submission" date="2023-08" db="EMBL/GenBank/DDBJ databases">
        <authorList>
            <person name="Chen Y."/>
            <person name="Shah S."/>
            <person name="Dougan E. K."/>
            <person name="Thang M."/>
            <person name="Chan C."/>
        </authorList>
    </citation>
    <scope>NUCLEOTIDE SEQUENCE</scope>
</reference>